<feature type="domain" description="NTF2-like" evidence="2">
    <location>
        <begin position="49"/>
        <end position="138"/>
    </location>
</feature>
<keyword evidence="4" id="KW-1185">Reference proteome</keyword>
<evidence type="ECO:0000256" key="1">
    <source>
        <dbReference type="SAM" id="SignalP"/>
    </source>
</evidence>
<dbReference type="Pfam" id="PF26530">
    <property type="entry name" value="NTF2_3"/>
    <property type="match status" value="1"/>
</dbReference>
<proteinExistence type="predicted"/>
<reference evidence="3" key="2">
    <citation type="submission" date="2022-06" db="UniProtKB">
        <authorList>
            <consortium name="EnsemblMetazoa"/>
        </authorList>
    </citation>
    <scope>IDENTIFICATION</scope>
    <source>
        <strain evidence="3">DF5081</strain>
    </source>
</reference>
<dbReference type="EnsemblMetazoa" id="CJA07864.1">
    <property type="protein sequence ID" value="CJA07864.1"/>
    <property type="gene ID" value="WBGene00127068"/>
</dbReference>
<evidence type="ECO:0000259" key="2">
    <source>
        <dbReference type="Pfam" id="PF26530"/>
    </source>
</evidence>
<evidence type="ECO:0000313" key="3">
    <source>
        <dbReference type="EnsemblMetazoa" id="CJA07864.1"/>
    </source>
</evidence>
<reference evidence="4" key="1">
    <citation type="submission" date="2010-08" db="EMBL/GenBank/DDBJ databases">
        <authorList>
            <consortium name="Caenorhabditis japonica Sequencing Consortium"/>
            <person name="Wilson R.K."/>
        </authorList>
    </citation>
    <scope>NUCLEOTIDE SEQUENCE [LARGE SCALE GENOMIC DNA]</scope>
    <source>
        <strain evidence="4">DF5081</strain>
    </source>
</reference>
<protein>
    <recommendedName>
        <fullName evidence="2">NTF2-like domain-containing protein</fullName>
    </recommendedName>
</protein>
<dbReference type="AlphaFoldDB" id="A0A8R1HVT8"/>
<dbReference type="InterPro" id="IPR058721">
    <property type="entry name" value="NTF2_3"/>
</dbReference>
<dbReference type="Proteomes" id="UP000005237">
    <property type="component" value="Unassembled WGS sequence"/>
</dbReference>
<evidence type="ECO:0000313" key="4">
    <source>
        <dbReference type="Proteomes" id="UP000005237"/>
    </source>
</evidence>
<name>A0A8R1HVT8_CAEJA</name>
<sequence>MRCSLQRLAISTLLFGALNSTISSQRKDSRELVKNYVSDLVGYAVNGVSVTSFFHPNMSFKGCIGTFNNTQVVTFFSSLEGVPKPVYYVISSYYTDVNTIRVHASIAPERGETIETIFYLTYDETRLVMISGRILDCAHNLIGIEDGSKFVVH</sequence>
<accession>A0A8R1HVT8</accession>
<feature type="chain" id="PRO_5035892878" description="NTF2-like domain-containing protein" evidence="1">
    <location>
        <begin position="25"/>
        <end position="153"/>
    </location>
</feature>
<keyword evidence="1" id="KW-0732">Signal</keyword>
<organism evidence="3 4">
    <name type="scientific">Caenorhabditis japonica</name>
    <dbReference type="NCBI Taxonomy" id="281687"/>
    <lineage>
        <taxon>Eukaryota</taxon>
        <taxon>Metazoa</taxon>
        <taxon>Ecdysozoa</taxon>
        <taxon>Nematoda</taxon>
        <taxon>Chromadorea</taxon>
        <taxon>Rhabditida</taxon>
        <taxon>Rhabditina</taxon>
        <taxon>Rhabditomorpha</taxon>
        <taxon>Rhabditoidea</taxon>
        <taxon>Rhabditidae</taxon>
        <taxon>Peloderinae</taxon>
        <taxon>Caenorhabditis</taxon>
    </lineage>
</organism>
<feature type="signal peptide" evidence="1">
    <location>
        <begin position="1"/>
        <end position="24"/>
    </location>
</feature>